<name>A0ACD1GGA2_9EURO</name>
<keyword evidence="2" id="KW-1185">Reference proteome</keyword>
<evidence type="ECO:0000313" key="1">
    <source>
        <dbReference type="EMBL" id="RAH48360.1"/>
    </source>
</evidence>
<evidence type="ECO:0000313" key="2">
    <source>
        <dbReference type="Proteomes" id="UP000249057"/>
    </source>
</evidence>
<sequence>MGILIYYLSPLYKLLTLSFMAPMALAFVSYSTSFAVPAFSVDRHCLGSCLWILSSPFLLCYMPLRCLYVILLDNDAVSDHFRRVISSHSSISIARFLAMNTQGSVQW</sequence>
<proteinExistence type="predicted"/>
<dbReference type="Proteomes" id="UP000249057">
    <property type="component" value="Unassembled WGS sequence"/>
</dbReference>
<protein>
    <submittedName>
        <fullName evidence="1">Uncharacterized protein</fullName>
    </submittedName>
</protein>
<dbReference type="EMBL" id="KZ825324">
    <property type="protein sequence ID" value="RAH48360.1"/>
    <property type="molecule type" value="Genomic_DNA"/>
</dbReference>
<accession>A0ACD1GGA2</accession>
<reference evidence="1" key="1">
    <citation type="submission" date="2018-02" db="EMBL/GenBank/DDBJ databases">
        <title>The genomes of Aspergillus section Nigri reveals drivers in fungal speciation.</title>
        <authorList>
            <consortium name="DOE Joint Genome Institute"/>
            <person name="Vesth T.C."/>
            <person name="Nybo J."/>
            <person name="Theobald S."/>
            <person name="Brandl J."/>
            <person name="Frisvad J.C."/>
            <person name="Nielsen K.F."/>
            <person name="Lyhne E.K."/>
            <person name="Kogle M.E."/>
            <person name="Kuo A."/>
            <person name="Riley R."/>
            <person name="Clum A."/>
            <person name="Nolan M."/>
            <person name="Lipzen A."/>
            <person name="Salamov A."/>
            <person name="Henrissat B."/>
            <person name="Wiebenga A."/>
            <person name="De vries R.P."/>
            <person name="Grigoriev I.V."/>
            <person name="Mortensen U.H."/>
            <person name="Andersen M.R."/>
            <person name="Baker S.E."/>
        </authorList>
    </citation>
    <scope>NUCLEOTIDE SEQUENCE</scope>
    <source>
        <strain evidence="1">CBS 621.78</strain>
    </source>
</reference>
<organism evidence="1 2">
    <name type="scientific">Aspergillus brunneoviolaceus CBS 621.78</name>
    <dbReference type="NCBI Taxonomy" id="1450534"/>
    <lineage>
        <taxon>Eukaryota</taxon>
        <taxon>Fungi</taxon>
        <taxon>Dikarya</taxon>
        <taxon>Ascomycota</taxon>
        <taxon>Pezizomycotina</taxon>
        <taxon>Eurotiomycetes</taxon>
        <taxon>Eurotiomycetidae</taxon>
        <taxon>Eurotiales</taxon>
        <taxon>Aspergillaceae</taxon>
        <taxon>Aspergillus</taxon>
        <taxon>Aspergillus subgen. Circumdati</taxon>
    </lineage>
</organism>
<gene>
    <name evidence="1" type="ORF">BO95DRAFT_55480</name>
</gene>